<organism evidence="2 3">
    <name type="scientific">Desulfovibrio desulfuricans</name>
    <dbReference type="NCBI Taxonomy" id="876"/>
    <lineage>
        <taxon>Bacteria</taxon>
        <taxon>Pseudomonadati</taxon>
        <taxon>Thermodesulfobacteriota</taxon>
        <taxon>Desulfovibrionia</taxon>
        <taxon>Desulfovibrionales</taxon>
        <taxon>Desulfovibrionaceae</taxon>
        <taxon>Desulfovibrio</taxon>
    </lineage>
</organism>
<feature type="region of interest" description="Disordered" evidence="1">
    <location>
        <begin position="81"/>
        <end position="103"/>
    </location>
</feature>
<protein>
    <submittedName>
        <fullName evidence="2">Uncharacterized protein</fullName>
    </submittedName>
</protein>
<dbReference type="EMBL" id="FPIW01000002">
    <property type="protein sequence ID" value="SFW12311.1"/>
    <property type="molecule type" value="Genomic_DNA"/>
</dbReference>
<evidence type="ECO:0000313" key="3">
    <source>
        <dbReference type="Proteomes" id="UP000182680"/>
    </source>
</evidence>
<name>A0AA94L0Y7_DESDE</name>
<reference evidence="3" key="1">
    <citation type="submission" date="2016-11" db="EMBL/GenBank/DDBJ databases">
        <authorList>
            <person name="Jaros S."/>
            <person name="Januszkiewicz K."/>
            <person name="Wedrychowicz H."/>
        </authorList>
    </citation>
    <scope>NUCLEOTIDE SEQUENCE [LARGE SCALE GENOMIC DNA]</scope>
    <source>
        <strain evidence="3">DSM 7057</strain>
    </source>
</reference>
<proteinExistence type="predicted"/>
<gene>
    <name evidence="2" type="ORF">SAMN02910291_00081</name>
</gene>
<accession>A0AA94L0Y7</accession>
<comment type="caution">
    <text evidence="2">The sequence shown here is derived from an EMBL/GenBank/DDBJ whole genome shotgun (WGS) entry which is preliminary data.</text>
</comment>
<evidence type="ECO:0000256" key="1">
    <source>
        <dbReference type="SAM" id="MobiDB-lite"/>
    </source>
</evidence>
<dbReference type="Proteomes" id="UP000182680">
    <property type="component" value="Unassembled WGS sequence"/>
</dbReference>
<dbReference type="AlphaFoldDB" id="A0AA94L0Y7"/>
<evidence type="ECO:0000313" key="2">
    <source>
        <dbReference type="EMBL" id="SFW12311.1"/>
    </source>
</evidence>
<sequence>MRRDSVFRLQQSVATRMMGRSHPPGDAHVAAAVRHGAAQGIVPLTWLGVLMIWHERPETVRGLRRPVKDKKTACRRARCCGNDYEPLSEGGGDQSGAMSSKDV</sequence>